<evidence type="ECO:0000313" key="3">
    <source>
        <dbReference type="EMBL" id="MCY6483719.1"/>
    </source>
</evidence>
<keyword evidence="2" id="KW-0175">Coiled coil</keyword>
<gene>
    <name evidence="3" type="ORF">OW763_05070</name>
</gene>
<organism evidence="3 4">
    <name type="scientific">Clostridium aestuarii</name>
    <dbReference type="NCBI Taxonomy" id="338193"/>
    <lineage>
        <taxon>Bacteria</taxon>
        <taxon>Bacillati</taxon>
        <taxon>Bacillota</taxon>
        <taxon>Clostridia</taxon>
        <taxon>Eubacteriales</taxon>
        <taxon>Clostridiaceae</taxon>
        <taxon>Clostridium</taxon>
    </lineage>
</organism>
<evidence type="ECO:0000256" key="2">
    <source>
        <dbReference type="SAM" id="Coils"/>
    </source>
</evidence>
<dbReference type="PANTHER" id="PTHR37313:SF2">
    <property type="entry name" value="UPF0749 PROTEIN YLXX"/>
    <property type="match status" value="1"/>
</dbReference>
<dbReference type="PANTHER" id="PTHR37313">
    <property type="entry name" value="UPF0749 PROTEIN RV1825"/>
    <property type="match status" value="1"/>
</dbReference>
<proteinExistence type="inferred from homology"/>
<dbReference type="EMBL" id="JAPQER010000002">
    <property type="protein sequence ID" value="MCY6483719.1"/>
    <property type="molecule type" value="Genomic_DNA"/>
</dbReference>
<evidence type="ECO:0000256" key="1">
    <source>
        <dbReference type="ARBA" id="ARBA00009108"/>
    </source>
</evidence>
<sequence length="238" mass="26874">MRKICSQISVAIVCILLGFMITYQLKAVINENKNSDRDTNAAQITLEIEQLKKQKDSMEEKINELQIQIKDYERAAANNDEMTKQIVRKLEDTRILTGSVDVEGEGVTLYITPQNDFFGNSTEGPAITDSDLVRIVNELNAADAEAISINDIRITSRTGIRNASNYITINEERISPYNRITIKAIGDKNKLKNALEFPGVLDVGFAGCDIKYDFIDKLEIHKYNKNFGFKYAKPIKNN</sequence>
<name>A0ABT4CXK7_9CLOT</name>
<dbReference type="RefSeq" id="WP_268039994.1">
    <property type="nucleotide sequence ID" value="NZ_JAPQER010000002.1"/>
</dbReference>
<keyword evidence="4" id="KW-1185">Reference proteome</keyword>
<comment type="caution">
    <text evidence="3">The sequence shown here is derived from an EMBL/GenBank/DDBJ whole genome shotgun (WGS) entry which is preliminary data.</text>
</comment>
<dbReference type="Gene3D" id="3.30.70.1880">
    <property type="entry name" value="Protein of unknown function DUF881"/>
    <property type="match status" value="1"/>
</dbReference>
<reference evidence="3" key="1">
    <citation type="submission" date="2022-12" db="EMBL/GenBank/DDBJ databases">
        <authorList>
            <person name="Wang J."/>
        </authorList>
    </citation>
    <scope>NUCLEOTIDE SEQUENCE</scope>
    <source>
        <strain evidence="3">HY-45-18</strain>
    </source>
</reference>
<feature type="coiled-coil region" evidence="2">
    <location>
        <begin position="41"/>
        <end position="82"/>
    </location>
</feature>
<evidence type="ECO:0000313" key="4">
    <source>
        <dbReference type="Proteomes" id="UP001078443"/>
    </source>
</evidence>
<protein>
    <submittedName>
        <fullName evidence="3">DUF881 domain-containing protein</fullName>
    </submittedName>
</protein>
<accession>A0ABT4CXK7</accession>
<dbReference type="Proteomes" id="UP001078443">
    <property type="component" value="Unassembled WGS sequence"/>
</dbReference>
<dbReference type="InterPro" id="IPR010273">
    <property type="entry name" value="DUF881"/>
</dbReference>
<comment type="similarity">
    <text evidence="1">Belongs to the UPF0749 family.</text>
</comment>
<dbReference type="Pfam" id="PF05949">
    <property type="entry name" value="DUF881"/>
    <property type="match status" value="1"/>
</dbReference>